<evidence type="ECO:0000313" key="2">
    <source>
        <dbReference type="Proteomes" id="UP001595912"/>
    </source>
</evidence>
<dbReference type="EMBL" id="JBHSIU010000046">
    <property type="protein sequence ID" value="MFC5003171.1"/>
    <property type="molecule type" value="Genomic_DNA"/>
</dbReference>
<dbReference type="Proteomes" id="UP001595912">
    <property type="component" value="Unassembled WGS sequence"/>
</dbReference>
<proteinExistence type="predicted"/>
<dbReference type="RefSeq" id="WP_380121938.1">
    <property type="nucleotide sequence ID" value="NZ_JBHSIU010000046.1"/>
</dbReference>
<gene>
    <name evidence="1" type="ORF">ACFPIJ_35740</name>
</gene>
<name>A0ABV9W619_9ACTN</name>
<comment type="caution">
    <text evidence="1">The sequence shown here is derived from an EMBL/GenBank/DDBJ whole genome shotgun (WGS) entry which is preliminary data.</text>
</comment>
<protein>
    <submittedName>
        <fullName evidence="1">Uncharacterized protein</fullName>
    </submittedName>
</protein>
<sequence>MAVLLDTRGMSPAESADAIHATLTSPSAPASVLVTPGTHSVVEGWRIGAGINLLTTDTSGGLHMRRTARHLRTDAPERISLTLNTRGTCDARQFDTIVRREHELHLLDLTSGYDSRWRGSQAATAFLADTATPRPWATRWT</sequence>
<keyword evidence="2" id="KW-1185">Reference proteome</keyword>
<accession>A0ABV9W619</accession>
<evidence type="ECO:0000313" key="1">
    <source>
        <dbReference type="EMBL" id="MFC5003171.1"/>
    </source>
</evidence>
<organism evidence="1 2">
    <name type="scientific">Dactylosporangium cerinum</name>
    <dbReference type="NCBI Taxonomy" id="1434730"/>
    <lineage>
        <taxon>Bacteria</taxon>
        <taxon>Bacillati</taxon>
        <taxon>Actinomycetota</taxon>
        <taxon>Actinomycetes</taxon>
        <taxon>Micromonosporales</taxon>
        <taxon>Micromonosporaceae</taxon>
        <taxon>Dactylosporangium</taxon>
    </lineage>
</organism>
<reference evidence="2" key="1">
    <citation type="journal article" date="2019" name="Int. J. Syst. Evol. Microbiol.">
        <title>The Global Catalogue of Microorganisms (GCM) 10K type strain sequencing project: providing services to taxonomists for standard genome sequencing and annotation.</title>
        <authorList>
            <consortium name="The Broad Institute Genomics Platform"/>
            <consortium name="The Broad Institute Genome Sequencing Center for Infectious Disease"/>
            <person name="Wu L."/>
            <person name="Ma J."/>
        </authorList>
    </citation>
    <scope>NUCLEOTIDE SEQUENCE [LARGE SCALE GENOMIC DNA]</scope>
    <source>
        <strain evidence="2">CGMCC 4.7152</strain>
    </source>
</reference>